<dbReference type="CDD" id="cd16148">
    <property type="entry name" value="sulfatase_like"/>
    <property type="match status" value="1"/>
</dbReference>
<reference evidence="3 4" key="1">
    <citation type="submission" date="2024-09" db="EMBL/GenBank/DDBJ databases">
        <title>Laminarin stimulates single cell rates of sulfate reduction while oxygen inhibits transcriptomic activity in coastal marine sediment.</title>
        <authorList>
            <person name="Lindsay M."/>
            <person name="Orcutt B."/>
            <person name="Emerson D."/>
            <person name="Stepanauskas R."/>
            <person name="D'Angelo T."/>
        </authorList>
    </citation>
    <scope>NUCLEOTIDE SEQUENCE [LARGE SCALE GENOMIC DNA]</scope>
    <source>
        <strain evidence="3">SAG AM-311-K15</strain>
    </source>
</reference>
<evidence type="ECO:0000313" key="3">
    <source>
        <dbReference type="EMBL" id="MFC1850005.1"/>
    </source>
</evidence>
<dbReference type="PANTHER" id="PTHR43751:SF3">
    <property type="entry name" value="SULFATASE N-TERMINAL DOMAIN-CONTAINING PROTEIN"/>
    <property type="match status" value="1"/>
</dbReference>
<dbReference type="EMBL" id="JBHPBY010000071">
    <property type="protein sequence ID" value="MFC1850005.1"/>
    <property type="molecule type" value="Genomic_DNA"/>
</dbReference>
<proteinExistence type="predicted"/>
<keyword evidence="4" id="KW-1185">Reference proteome</keyword>
<dbReference type="Proteomes" id="UP001594351">
    <property type="component" value="Unassembled WGS sequence"/>
</dbReference>
<evidence type="ECO:0000313" key="4">
    <source>
        <dbReference type="Proteomes" id="UP001594351"/>
    </source>
</evidence>
<feature type="domain" description="Sulfatase N-terminal" evidence="2">
    <location>
        <begin position="45"/>
        <end position="364"/>
    </location>
</feature>
<organism evidence="3 4">
    <name type="scientific">candidate division CSSED10-310 bacterium</name>
    <dbReference type="NCBI Taxonomy" id="2855610"/>
    <lineage>
        <taxon>Bacteria</taxon>
        <taxon>Bacteria division CSSED10-310</taxon>
    </lineage>
</organism>
<dbReference type="SUPFAM" id="SSF53649">
    <property type="entry name" value="Alkaline phosphatase-like"/>
    <property type="match status" value="1"/>
</dbReference>
<evidence type="ECO:0000256" key="1">
    <source>
        <dbReference type="SAM" id="Phobius"/>
    </source>
</evidence>
<accession>A0ABV6YV15</accession>
<dbReference type="InterPro" id="IPR052701">
    <property type="entry name" value="GAG_Ulvan_Degrading_Sulfatases"/>
</dbReference>
<dbReference type="InterPro" id="IPR017850">
    <property type="entry name" value="Alkaline_phosphatase_core_sf"/>
</dbReference>
<dbReference type="Pfam" id="PF00884">
    <property type="entry name" value="Sulfatase"/>
    <property type="match status" value="1"/>
</dbReference>
<dbReference type="PANTHER" id="PTHR43751">
    <property type="entry name" value="SULFATASE"/>
    <property type="match status" value="1"/>
</dbReference>
<keyword evidence="1" id="KW-1133">Transmembrane helix</keyword>
<sequence>MSKTTKKNKSSPRKLSYYPLYVFFILMIAPLLVMTLVPKRPLHYPNIILFTVDTLRADRLGAYGHDRARTAHLDFFSKKATTFSTVITAAPETLPAHATLFTGRYPWRHHCLDNQYPLRYSEHTLSEILRSYGYRTIAISNAIMSLYRGFEQGFEMFNGKSEAQVNKERNKKTTRKPHVKIKVTSNEQRNDPSRATLTTKRAIQACESLPGTPFFLWVHYWDPHSPYNPPDIYRKWFDCPSGTGREFLFPDEMQAIHRQKIELTDIEKTKLSALYDGDVAYFDAEWGRLMRFLAARQLLSDSLLIFIGDHGESLYEHNHYIGHGLSIKNTVLTIPLLVFQKRFPAHIINHQVKIADIVPTILDFLALKPEKVSLDGESLLNFLNEFTTRKHVDTPAALSRAHLTGSTSIQNERWKIISRDDQETFTFHDLAIDPLEQNPIIDFPEERPPPRLINALKQWKRNFKVIDIKKSETQNDEQLLEMLRDLGYIDEYPAEAAN</sequence>
<comment type="caution">
    <text evidence="3">The sequence shown here is derived from an EMBL/GenBank/DDBJ whole genome shotgun (WGS) entry which is preliminary data.</text>
</comment>
<evidence type="ECO:0000259" key="2">
    <source>
        <dbReference type="Pfam" id="PF00884"/>
    </source>
</evidence>
<name>A0ABV6YV15_UNCC1</name>
<feature type="transmembrane region" description="Helical" evidence="1">
    <location>
        <begin position="20"/>
        <end position="37"/>
    </location>
</feature>
<keyword evidence="1" id="KW-0472">Membrane</keyword>
<gene>
    <name evidence="3" type="ORF">ACFL27_07430</name>
</gene>
<protein>
    <submittedName>
        <fullName evidence="3">Sulfatase</fullName>
    </submittedName>
</protein>
<dbReference type="InterPro" id="IPR000917">
    <property type="entry name" value="Sulfatase_N"/>
</dbReference>
<dbReference type="Gene3D" id="3.40.720.10">
    <property type="entry name" value="Alkaline Phosphatase, subunit A"/>
    <property type="match status" value="1"/>
</dbReference>
<keyword evidence="1" id="KW-0812">Transmembrane</keyword>